<organism evidence="6 7">
    <name type="scientific">Streptomyces ossamyceticus</name>
    <dbReference type="NCBI Taxonomy" id="249581"/>
    <lineage>
        <taxon>Bacteria</taxon>
        <taxon>Bacillati</taxon>
        <taxon>Actinomycetota</taxon>
        <taxon>Actinomycetes</taxon>
        <taxon>Kitasatosporales</taxon>
        <taxon>Streptomycetaceae</taxon>
        <taxon>Streptomyces</taxon>
    </lineage>
</organism>
<keyword evidence="2 4" id="KW-0238">DNA-binding</keyword>
<dbReference type="InterPro" id="IPR009057">
    <property type="entry name" value="Homeodomain-like_sf"/>
</dbReference>
<dbReference type="PANTHER" id="PTHR30055">
    <property type="entry name" value="HTH-TYPE TRANSCRIPTIONAL REGULATOR RUTR"/>
    <property type="match status" value="1"/>
</dbReference>
<sequence>MRALAERLGSGTATLYRHFGNRAELVAQVVDHMFDLVELDDREPASASWQQSLTVVAHAVFRALGRHGNAARLPAEQIPVGPHAMGLRGRCVAVLPKAGFEGSLATRAYVTLARYVCGLAIQLNHENGAGGRRNEVSVAALRGVDPAQLPVADSIREALSVPVEEVFSFGLDLILTGLGAFRDGG</sequence>
<accession>A0ABV2VDS3</accession>
<dbReference type="EMBL" id="JBEXPZ010000085">
    <property type="protein sequence ID" value="MET9850804.1"/>
    <property type="molecule type" value="Genomic_DNA"/>
</dbReference>
<dbReference type="InterPro" id="IPR050109">
    <property type="entry name" value="HTH-type_TetR-like_transc_reg"/>
</dbReference>
<dbReference type="Pfam" id="PF00440">
    <property type="entry name" value="TetR_N"/>
    <property type="match status" value="1"/>
</dbReference>
<evidence type="ECO:0000313" key="7">
    <source>
        <dbReference type="Proteomes" id="UP001550210"/>
    </source>
</evidence>
<keyword evidence="7" id="KW-1185">Reference proteome</keyword>
<dbReference type="Pfam" id="PF02909">
    <property type="entry name" value="TetR_C_1"/>
    <property type="match status" value="1"/>
</dbReference>
<dbReference type="SUPFAM" id="SSF46689">
    <property type="entry name" value="Homeodomain-like"/>
    <property type="match status" value="1"/>
</dbReference>
<protein>
    <submittedName>
        <fullName evidence="6">TetR/AcrR family transcriptional regulator C-terminal domain-containing protein</fullName>
    </submittedName>
</protein>
<reference evidence="6 7" key="1">
    <citation type="submission" date="2024-06" db="EMBL/GenBank/DDBJ databases">
        <title>The Natural Products Discovery Center: Release of the First 8490 Sequenced Strains for Exploring Actinobacteria Biosynthetic Diversity.</title>
        <authorList>
            <person name="Kalkreuter E."/>
            <person name="Kautsar S.A."/>
            <person name="Yang D."/>
            <person name="Bader C.D."/>
            <person name="Teijaro C.N."/>
            <person name="Fluegel L."/>
            <person name="Davis C.M."/>
            <person name="Simpson J.R."/>
            <person name="Lauterbach L."/>
            <person name="Steele A.D."/>
            <person name="Gui C."/>
            <person name="Meng S."/>
            <person name="Li G."/>
            <person name="Viehrig K."/>
            <person name="Ye F."/>
            <person name="Su P."/>
            <person name="Kiefer A.F."/>
            <person name="Nichols A."/>
            <person name="Cepeda A.J."/>
            <person name="Yan W."/>
            <person name="Fan B."/>
            <person name="Jiang Y."/>
            <person name="Adhikari A."/>
            <person name="Zheng C.-J."/>
            <person name="Schuster L."/>
            <person name="Cowan T.M."/>
            <person name="Smanski M.J."/>
            <person name="Chevrette M.G."/>
            <person name="De Carvalho L.P.S."/>
            <person name="Shen B."/>
        </authorList>
    </citation>
    <scope>NUCLEOTIDE SEQUENCE [LARGE SCALE GENOMIC DNA]</scope>
    <source>
        <strain evidence="6 7">NPDC006434</strain>
    </source>
</reference>
<evidence type="ECO:0000256" key="3">
    <source>
        <dbReference type="ARBA" id="ARBA00023163"/>
    </source>
</evidence>
<dbReference type="InterPro" id="IPR004111">
    <property type="entry name" value="Repressor_TetR_C"/>
</dbReference>
<evidence type="ECO:0000256" key="1">
    <source>
        <dbReference type="ARBA" id="ARBA00023015"/>
    </source>
</evidence>
<evidence type="ECO:0000313" key="6">
    <source>
        <dbReference type="EMBL" id="MET9850804.1"/>
    </source>
</evidence>
<keyword evidence="3" id="KW-0804">Transcription</keyword>
<evidence type="ECO:0000259" key="5">
    <source>
        <dbReference type="PROSITE" id="PS50977"/>
    </source>
</evidence>
<dbReference type="Proteomes" id="UP001550210">
    <property type="component" value="Unassembled WGS sequence"/>
</dbReference>
<dbReference type="PROSITE" id="PS50977">
    <property type="entry name" value="HTH_TETR_2"/>
    <property type="match status" value="1"/>
</dbReference>
<evidence type="ECO:0000256" key="2">
    <source>
        <dbReference type="ARBA" id="ARBA00023125"/>
    </source>
</evidence>
<dbReference type="Gene3D" id="1.10.357.10">
    <property type="entry name" value="Tetracycline Repressor, domain 2"/>
    <property type="match status" value="1"/>
</dbReference>
<dbReference type="RefSeq" id="WP_355404254.1">
    <property type="nucleotide sequence ID" value="NZ_JBEGHN010000034.1"/>
</dbReference>
<feature type="domain" description="HTH tetR-type" evidence="5">
    <location>
        <begin position="1"/>
        <end position="37"/>
    </location>
</feature>
<dbReference type="InterPro" id="IPR001647">
    <property type="entry name" value="HTH_TetR"/>
</dbReference>
<comment type="caution">
    <text evidence="6">The sequence shown here is derived from an EMBL/GenBank/DDBJ whole genome shotgun (WGS) entry which is preliminary data.</text>
</comment>
<evidence type="ECO:0000256" key="4">
    <source>
        <dbReference type="PROSITE-ProRule" id="PRU00335"/>
    </source>
</evidence>
<comment type="caution">
    <text evidence="4">Lacks conserved residue(s) required for the propagation of feature annotation.</text>
</comment>
<name>A0ABV2VDS3_9ACTN</name>
<dbReference type="PANTHER" id="PTHR30055:SF151">
    <property type="entry name" value="TRANSCRIPTIONAL REGULATORY PROTEIN"/>
    <property type="match status" value="1"/>
</dbReference>
<keyword evidence="1" id="KW-0805">Transcription regulation</keyword>
<dbReference type="SUPFAM" id="SSF48498">
    <property type="entry name" value="Tetracyclin repressor-like, C-terminal domain"/>
    <property type="match status" value="1"/>
</dbReference>
<gene>
    <name evidence="6" type="ORF">ABZZ21_40905</name>
</gene>
<dbReference type="InterPro" id="IPR036271">
    <property type="entry name" value="Tet_transcr_reg_TetR-rel_C_sf"/>
</dbReference>
<proteinExistence type="predicted"/>